<dbReference type="PROSITE" id="PS00941">
    <property type="entry name" value="CARBOXYLESTERASE_B_2"/>
    <property type="match status" value="1"/>
</dbReference>
<evidence type="ECO:0000259" key="4">
    <source>
        <dbReference type="Pfam" id="PF00135"/>
    </source>
</evidence>
<comment type="caution">
    <text evidence="5">The sequence shown here is derived from an EMBL/GenBank/DDBJ whole genome shotgun (WGS) entry which is preliminary data.</text>
</comment>
<comment type="similarity">
    <text evidence="1 3">Belongs to the type-B carboxylesterase/lipase family.</text>
</comment>
<dbReference type="SUPFAM" id="SSF53474">
    <property type="entry name" value="alpha/beta-Hydrolases"/>
    <property type="match status" value="1"/>
</dbReference>
<reference evidence="5 6" key="1">
    <citation type="journal article" date="2024" name="Commun. Biol.">
        <title>Comparative genomic analysis of thermophilic fungi reveals convergent evolutionary adaptations and gene losses.</title>
        <authorList>
            <person name="Steindorff A.S."/>
            <person name="Aguilar-Pontes M.V."/>
            <person name="Robinson A.J."/>
            <person name="Andreopoulos B."/>
            <person name="LaButti K."/>
            <person name="Kuo A."/>
            <person name="Mondo S."/>
            <person name="Riley R."/>
            <person name="Otillar R."/>
            <person name="Haridas S."/>
            <person name="Lipzen A."/>
            <person name="Grimwood J."/>
            <person name="Schmutz J."/>
            <person name="Clum A."/>
            <person name="Reid I.D."/>
            <person name="Moisan M.C."/>
            <person name="Butler G."/>
            <person name="Nguyen T.T.M."/>
            <person name="Dewar K."/>
            <person name="Conant G."/>
            <person name="Drula E."/>
            <person name="Henrissat B."/>
            <person name="Hansel C."/>
            <person name="Singer S."/>
            <person name="Hutchinson M.I."/>
            <person name="de Vries R.P."/>
            <person name="Natvig D.O."/>
            <person name="Powell A.J."/>
            <person name="Tsang A."/>
            <person name="Grigoriev I.V."/>
        </authorList>
    </citation>
    <scope>NUCLEOTIDE SEQUENCE [LARGE SCALE GENOMIC DNA]</scope>
    <source>
        <strain evidence="5 6">ATCC 24622</strain>
    </source>
</reference>
<dbReference type="InterPro" id="IPR019826">
    <property type="entry name" value="Carboxylesterase_B_AS"/>
</dbReference>
<keyword evidence="2 3" id="KW-0378">Hydrolase</keyword>
<organism evidence="5 6">
    <name type="scientific">Phialemonium thermophilum</name>
    <dbReference type="NCBI Taxonomy" id="223376"/>
    <lineage>
        <taxon>Eukaryota</taxon>
        <taxon>Fungi</taxon>
        <taxon>Dikarya</taxon>
        <taxon>Ascomycota</taxon>
        <taxon>Pezizomycotina</taxon>
        <taxon>Sordariomycetes</taxon>
        <taxon>Sordariomycetidae</taxon>
        <taxon>Cephalothecales</taxon>
        <taxon>Cephalothecaceae</taxon>
        <taxon>Phialemonium</taxon>
    </lineage>
</organism>
<proteinExistence type="inferred from homology"/>
<dbReference type="InterPro" id="IPR019819">
    <property type="entry name" value="Carboxylesterase_B_CS"/>
</dbReference>
<feature type="domain" description="Carboxylesterase type B" evidence="4">
    <location>
        <begin position="2"/>
        <end position="201"/>
    </location>
</feature>
<dbReference type="InterPro" id="IPR050309">
    <property type="entry name" value="Type-B_Carboxylest/Lipase"/>
</dbReference>
<dbReference type="PANTHER" id="PTHR11559">
    <property type="entry name" value="CARBOXYLESTERASE"/>
    <property type="match status" value="1"/>
</dbReference>
<dbReference type="InterPro" id="IPR002018">
    <property type="entry name" value="CarbesteraseB"/>
</dbReference>
<evidence type="ECO:0000256" key="1">
    <source>
        <dbReference type="ARBA" id="ARBA00005964"/>
    </source>
</evidence>
<evidence type="ECO:0000313" key="5">
    <source>
        <dbReference type="EMBL" id="KAL1835014.1"/>
    </source>
</evidence>
<dbReference type="PROSITE" id="PS00122">
    <property type="entry name" value="CARBOXYLESTERASE_B_1"/>
    <property type="match status" value="1"/>
</dbReference>
<dbReference type="Pfam" id="PF00135">
    <property type="entry name" value="COesterase"/>
    <property type="match status" value="1"/>
</dbReference>
<accession>A0ABR3UZQ2</accession>
<sequence>MGEDCLTLDVVRPAGARPGDDLPVFVWIYGGGFKAGGSADPRYNASFLVRNAAEMGKPILAVMPNYRTMGFGMLASMEVAAAGVGNIALHDQRLALRWIRENIRAFGGDPGKVTIAGESAGGTSVGYHMVANKGNNEGLFRGAIMESSSLLGAPLNTVETLSHQYQGFYDNITAAVGCDKAPDSLSCLRTVPYDRLYGAMVGFQFKPSPTWRC</sequence>
<evidence type="ECO:0000313" key="6">
    <source>
        <dbReference type="Proteomes" id="UP001586593"/>
    </source>
</evidence>
<evidence type="ECO:0000256" key="2">
    <source>
        <dbReference type="ARBA" id="ARBA00022801"/>
    </source>
</evidence>
<keyword evidence="6" id="KW-1185">Reference proteome</keyword>
<dbReference type="Gene3D" id="3.40.50.1820">
    <property type="entry name" value="alpha/beta hydrolase"/>
    <property type="match status" value="1"/>
</dbReference>
<dbReference type="InterPro" id="IPR029058">
    <property type="entry name" value="AB_hydrolase_fold"/>
</dbReference>
<evidence type="ECO:0000256" key="3">
    <source>
        <dbReference type="RuleBase" id="RU361235"/>
    </source>
</evidence>
<dbReference type="EMBL" id="JAZHXJ010003640">
    <property type="protein sequence ID" value="KAL1835014.1"/>
    <property type="molecule type" value="Genomic_DNA"/>
</dbReference>
<protein>
    <recommendedName>
        <fullName evidence="3">Carboxylic ester hydrolase</fullName>
        <ecNumber evidence="3">3.1.1.-</ecNumber>
    </recommendedName>
</protein>
<name>A0ABR3UZQ2_9PEZI</name>
<dbReference type="EC" id="3.1.1.-" evidence="3"/>
<gene>
    <name evidence="5" type="ORF">VTK73DRAFT_6464</name>
</gene>
<dbReference type="Proteomes" id="UP001586593">
    <property type="component" value="Unassembled WGS sequence"/>
</dbReference>